<dbReference type="EMBL" id="VWZI01006792">
    <property type="protein sequence ID" value="NXG44201.1"/>
    <property type="molecule type" value="Genomic_DNA"/>
</dbReference>
<comment type="subcellular location">
    <subcellularLocation>
        <location evidence="1">Cytoplasm</location>
        <location evidence="1">Cytoskeleton</location>
        <location evidence="1">Cilium axoneme</location>
    </subcellularLocation>
</comment>
<name>A0A7K9BV42_9PICI</name>
<dbReference type="GO" id="GO:0005930">
    <property type="term" value="C:axoneme"/>
    <property type="evidence" value="ECO:0007669"/>
    <property type="project" value="UniProtKB-SubCell"/>
</dbReference>
<dbReference type="GO" id="GO:0005634">
    <property type="term" value="C:nucleus"/>
    <property type="evidence" value="ECO:0007669"/>
    <property type="project" value="TreeGrafter"/>
</dbReference>
<evidence type="ECO:0000256" key="4">
    <source>
        <dbReference type="ARBA" id="ARBA00023273"/>
    </source>
</evidence>
<sequence length="52" mass="6178">GFVPQYKYRFGETYGRSTYRLLSDPEVRRSPRSLLAPLRPERFLQDFSGTEH</sequence>
<reference evidence="7 8" key="1">
    <citation type="submission" date="2019-09" db="EMBL/GenBank/DDBJ databases">
        <title>Bird 10,000 Genomes (B10K) Project - Family phase.</title>
        <authorList>
            <person name="Zhang G."/>
        </authorList>
    </citation>
    <scope>NUCLEOTIDE SEQUENCE [LARGE SCALE GENOMIC DNA]</scope>
    <source>
        <strain evidence="7">B10K-DU-001-24</strain>
        <tissue evidence="7">Muscle</tissue>
    </source>
</reference>
<feature type="non-terminal residue" evidence="7">
    <location>
        <position position="1"/>
    </location>
</feature>
<proteinExistence type="inferred from homology"/>
<feature type="domain" description="Ciliary microtubule inner protein 2A-C-like" evidence="6">
    <location>
        <begin position="1"/>
        <end position="24"/>
    </location>
</feature>
<evidence type="ECO:0000256" key="5">
    <source>
        <dbReference type="ARBA" id="ARBA00035661"/>
    </source>
</evidence>
<dbReference type="Proteomes" id="UP000574528">
    <property type="component" value="Unassembled WGS sequence"/>
</dbReference>
<comment type="caution">
    <text evidence="7">The sequence shown here is derived from an EMBL/GenBank/DDBJ whole genome shotgun (WGS) entry which is preliminary data.</text>
</comment>
<keyword evidence="2" id="KW-0963">Cytoplasm</keyword>
<evidence type="ECO:0000256" key="2">
    <source>
        <dbReference type="ARBA" id="ARBA00022490"/>
    </source>
</evidence>
<keyword evidence="3" id="KW-0206">Cytoskeleton</keyword>
<dbReference type="InterPro" id="IPR018902">
    <property type="entry name" value="CMI2A-C-like_dom"/>
</dbReference>
<evidence type="ECO:0000313" key="7">
    <source>
        <dbReference type="EMBL" id="NXG44201.1"/>
    </source>
</evidence>
<gene>
    <name evidence="7" type="primary">Fam166a</name>
    <name evidence="7" type="ORF">PSIHAE_R02285</name>
</gene>
<evidence type="ECO:0000313" key="8">
    <source>
        <dbReference type="Proteomes" id="UP000574528"/>
    </source>
</evidence>
<accession>A0A7K9BV42</accession>
<comment type="similarity">
    <text evidence="5">Belongs to the CIMIP2 family.</text>
</comment>
<evidence type="ECO:0000256" key="1">
    <source>
        <dbReference type="ARBA" id="ARBA00004430"/>
    </source>
</evidence>
<dbReference type="InterPro" id="IPR052683">
    <property type="entry name" value="CIMIP2A"/>
</dbReference>
<evidence type="ECO:0000259" key="6">
    <source>
        <dbReference type="Pfam" id="PF10629"/>
    </source>
</evidence>
<organism evidence="7 8">
    <name type="scientific">Psilopogon haemacephalus</name>
    <name type="common">coppersmith barbet</name>
    <dbReference type="NCBI Taxonomy" id="2585815"/>
    <lineage>
        <taxon>Eukaryota</taxon>
        <taxon>Metazoa</taxon>
        <taxon>Chordata</taxon>
        <taxon>Craniata</taxon>
        <taxon>Vertebrata</taxon>
        <taxon>Euteleostomi</taxon>
        <taxon>Archelosauria</taxon>
        <taxon>Archosauria</taxon>
        <taxon>Dinosauria</taxon>
        <taxon>Saurischia</taxon>
        <taxon>Theropoda</taxon>
        <taxon>Coelurosauria</taxon>
        <taxon>Aves</taxon>
        <taxon>Neognathae</taxon>
        <taxon>Neoaves</taxon>
        <taxon>Telluraves</taxon>
        <taxon>Coraciimorphae</taxon>
        <taxon>Piciformes</taxon>
        <taxon>Megalaimidae</taxon>
        <taxon>Psilopogon</taxon>
    </lineage>
</organism>
<protein>
    <submittedName>
        <fullName evidence="7">F166A protein</fullName>
    </submittedName>
</protein>
<dbReference type="AlphaFoldDB" id="A0A7K9BV42"/>
<dbReference type="PANTHER" id="PTHR47299">
    <property type="entry name" value="PROTEIN FAM166A"/>
    <property type="match status" value="1"/>
</dbReference>
<dbReference type="GO" id="GO:0015630">
    <property type="term" value="C:microtubule cytoskeleton"/>
    <property type="evidence" value="ECO:0007669"/>
    <property type="project" value="UniProtKB-ARBA"/>
</dbReference>
<keyword evidence="8" id="KW-1185">Reference proteome</keyword>
<keyword evidence="4" id="KW-0966">Cell projection</keyword>
<feature type="non-terminal residue" evidence="7">
    <location>
        <position position="52"/>
    </location>
</feature>
<evidence type="ECO:0000256" key="3">
    <source>
        <dbReference type="ARBA" id="ARBA00023212"/>
    </source>
</evidence>
<dbReference type="Pfam" id="PF10629">
    <property type="entry name" value="CMI2B-like"/>
    <property type="match status" value="1"/>
</dbReference>
<dbReference type="PANTHER" id="PTHR47299:SF1">
    <property type="entry name" value="PROTEIN FAM166A"/>
    <property type="match status" value="1"/>
</dbReference>